<organism evidence="1">
    <name type="scientific">bioreactor metagenome</name>
    <dbReference type="NCBI Taxonomy" id="1076179"/>
    <lineage>
        <taxon>unclassified sequences</taxon>
        <taxon>metagenomes</taxon>
        <taxon>ecological metagenomes</taxon>
    </lineage>
</organism>
<gene>
    <name evidence="1" type="ORF">SDC9_185212</name>
</gene>
<dbReference type="EMBL" id="VSSQ01092473">
    <property type="protein sequence ID" value="MPN37692.1"/>
    <property type="molecule type" value="Genomic_DNA"/>
</dbReference>
<reference evidence="1" key="1">
    <citation type="submission" date="2019-08" db="EMBL/GenBank/DDBJ databases">
        <authorList>
            <person name="Kucharzyk K."/>
            <person name="Murdoch R.W."/>
            <person name="Higgins S."/>
            <person name="Loffler F."/>
        </authorList>
    </citation>
    <scope>NUCLEOTIDE SEQUENCE</scope>
</reference>
<protein>
    <recommendedName>
        <fullName evidence="2">DUF4367 domain-containing protein</fullName>
    </recommendedName>
</protein>
<dbReference type="AlphaFoldDB" id="A0A645HH32"/>
<accession>A0A645HH32</accession>
<evidence type="ECO:0000313" key="1">
    <source>
        <dbReference type="EMBL" id="MPN37692.1"/>
    </source>
</evidence>
<name>A0A645HH32_9ZZZZ</name>
<proteinExistence type="predicted"/>
<sequence>MGTSRYDIHEIPEASPGVPEEMEFKLKSLGEISDYVNDPFLYLHGEEFELVEVLLITYSYRNPGFTIEYYRGASDIVLSEQWPAKDQLDIVLGVEGEYFSYSLPSGNTLEGSYLKEDQSFAAAMICNELVFSVFANDVPTKDVMYEILDSLTWSNEKPPV</sequence>
<evidence type="ECO:0008006" key="2">
    <source>
        <dbReference type="Google" id="ProtNLM"/>
    </source>
</evidence>
<comment type="caution">
    <text evidence="1">The sequence shown here is derived from an EMBL/GenBank/DDBJ whole genome shotgun (WGS) entry which is preliminary data.</text>
</comment>